<keyword evidence="2" id="KW-1185">Reference proteome</keyword>
<dbReference type="KEGG" id="llh:I41_36640"/>
<dbReference type="AlphaFoldDB" id="A0A517U1I0"/>
<name>A0A517U1I0_9BACT</name>
<dbReference type="OrthoDB" id="290434at2"/>
<proteinExistence type="predicted"/>
<dbReference type="RefSeq" id="WP_145434214.1">
    <property type="nucleotide sequence ID" value="NZ_CP036339.1"/>
</dbReference>
<evidence type="ECO:0000313" key="2">
    <source>
        <dbReference type="Proteomes" id="UP000317909"/>
    </source>
</evidence>
<organism evidence="1 2">
    <name type="scientific">Lacipirellula limnantheis</name>
    <dbReference type="NCBI Taxonomy" id="2528024"/>
    <lineage>
        <taxon>Bacteria</taxon>
        <taxon>Pseudomonadati</taxon>
        <taxon>Planctomycetota</taxon>
        <taxon>Planctomycetia</taxon>
        <taxon>Pirellulales</taxon>
        <taxon>Lacipirellulaceae</taxon>
        <taxon>Lacipirellula</taxon>
    </lineage>
</organism>
<reference evidence="1 2" key="1">
    <citation type="submission" date="2019-02" db="EMBL/GenBank/DDBJ databases">
        <title>Deep-cultivation of Planctomycetes and their phenomic and genomic characterization uncovers novel biology.</title>
        <authorList>
            <person name="Wiegand S."/>
            <person name="Jogler M."/>
            <person name="Boedeker C."/>
            <person name="Pinto D."/>
            <person name="Vollmers J."/>
            <person name="Rivas-Marin E."/>
            <person name="Kohn T."/>
            <person name="Peeters S.H."/>
            <person name="Heuer A."/>
            <person name="Rast P."/>
            <person name="Oberbeckmann S."/>
            <person name="Bunk B."/>
            <person name="Jeske O."/>
            <person name="Meyerdierks A."/>
            <person name="Storesund J.E."/>
            <person name="Kallscheuer N."/>
            <person name="Luecker S."/>
            <person name="Lage O.M."/>
            <person name="Pohl T."/>
            <person name="Merkel B.J."/>
            <person name="Hornburger P."/>
            <person name="Mueller R.-W."/>
            <person name="Bruemmer F."/>
            <person name="Labrenz M."/>
            <person name="Spormann A.M."/>
            <person name="Op den Camp H."/>
            <person name="Overmann J."/>
            <person name="Amann R."/>
            <person name="Jetten M.S.M."/>
            <person name="Mascher T."/>
            <person name="Medema M.H."/>
            <person name="Devos D.P."/>
            <person name="Kaster A.-K."/>
            <person name="Ovreas L."/>
            <person name="Rohde M."/>
            <person name="Galperin M.Y."/>
            <person name="Jogler C."/>
        </authorList>
    </citation>
    <scope>NUCLEOTIDE SEQUENCE [LARGE SCALE GENOMIC DNA]</scope>
    <source>
        <strain evidence="1 2">I41</strain>
    </source>
</reference>
<accession>A0A517U1I0</accession>
<dbReference type="Proteomes" id="UP000317909">
    <property type="component" value="Chromosome"/>
</dbReference>
<dbReference type="EMBL" id="CP036339">
    <property type="protein sequence ID" value="QDT74467.1"/>
    <property type="molecule type" value="Genomic_DNA"/>
</dbReference>
<gene>
    <name evidence="1" type="ORF">I41_36640</name>
</gene>
<protein>
    <submittedName>
        <fullName evidence="1">Uncharacterized protein</fullName>
    </submittedName>
</protein>
<sequence>MLGNSPHRLVTLREIADHCPARRRGKRPHLATVYRWAFFGVDHVFLELVRGIRPTQTTEAAMFLFFENLAAVQRRRAGAKSTGKNDWVITKDDLRDWNQWVRTTAATPAPLHRHAFDYPRYDA</sequence>
<evidence type="ECO:0000313" key="1">
    <source>
        <dbReference type="EMBL" id="QDT74467.1"/>
    </source>
</evidence>